<evidence type="ECO:0008006" key="5">
    <source>
        <dbReference type="Google" id="ProtNLM"/>
    </source>
</evidence>
<proteinExistence type="predicted"/>
<name>A0A9P7YRY6_9HELO</name>
<protein>
    <recommendedName>
        <fullName evidence="5">Glycoprotease family protein</fullName>
    </recommendedName>
</protein>
<keyword evidence="2" id="KW-0472">Membrane</keyword>
<comment type="caution">
    <text evidence="3">The sequence shown here is derived from an EMBL/GenBank/DDBJ whole genome shotgun (WGS) entry which is preliminary data.</text>
</comment>
<feature type="region of interest" description="Disordered" evidence="1">
    <location>
        <begin position="957"/>
        <end position="976"/>
    </location>
</feature>
<organism evidence="3 4">
    <name type="scientific">Amylocarpus encephaloides</name>
    <dbReference type="NCBI Taxonomy" id="45428"/>
    <lineage>
        <taxon>Eukaryota</taxon>
        <taxon>Fungi</taxon>
        <taxon>Dikarya</taxon>
        <taxon>Ascomycota</taxon>
        <taxon>Pezizomycotina</taxon>
        <taxon>Leotiomycetes</taxon>
        <taxon>Helotiales</taxon>
        <taxon>Helotiales incertae sedis</taxon>
        <taxon>Amylocarpus</taxon>
    </lineage>
</organism>
<gene>
    <name evidence="3" type="ORF">BJ875DRAFT_492604</name>
</gene>
<feature type="compositionally biased region" description="Acidic residues" evidence="1">
    <location>
        <begin position="28"/>
        <end position="45"/>
    </location>
</feature>
<feature type="compositionally biased region" description="Basic residues" evidence="1">
    <location>
        <begin position="83"/>
        <end position="106"/>
    </location>
</feature>
<keyword evidence="2" id="KW-0812">Transmembrane</keyword>
<feature type="transmembrane region" description="Helical" evidence="2">
    <location>
        <begin position="756"/>
        <end position="778"/>
    </location>
</feature>
<accession>A0A9P7YRY6</accession>
<dbReference type="OrthoDB" id="10259622at2759"/>
<feature type="region of interest" description="Disordered" evidence="1">
    <location>
        <begin position="561"/>
        <end position="591"/>
    </location>
</feature>
<keyword evidence="4" id="KW-1185">Reference proteome</keyword>
<dbReference type="EMBL" id="MU251372">
    <property type="protein sequence ID" value="KAG9238292.1"/>
    <property type="molecule type" value="Genomic_DNA"/>
</dbReference>
<feature type="compositionally biased region" description="Polar residues" evidence="1">
    <location>
        <begin position="575"/>
        <end position="589"/>
    </location>
</feature>
<feature type="compositionally biased region" description="Basic and acidic residues" evidence="1">
    <location>
        <begin position="957"/>
        <end position="973"/>
    </location>
</feature>
<keyword evidence="2" id="KW-1133">Transmembrane helix</keyword>
<feature type="region of interest" description="Disordered" evidence="1">
    <location>
        <begin position="498"/>
        <end position="517"/>
    </location>
</feature>
<feature type="region of interest" description="Disordered" evidence="1">
    <location>
        <begin position="76"/>
        <end position="106"/>
    </location>
</feature>
<evidence type="ECO:0000313" key="3">
    <source>
        <dbReference type="EMBL" id="KAG9238292.1"/>
    </source>
</evidence>
<evidence type="ECO:0000313" key="4">
    <source>
        <dbReference type="Proteomes" id="UP000824998"/>
    </source>
</evidence>
<sequence>MSAVPGTAGKSSTSNGVSIPAANSPFTDFEEDDSDDAYEWWDEDDRTLPKSTKPTKTTPIPRLPKTPVTLVTISDHTSLNRHVSQKTNKRVSVHKPLRSKSRWRQKKQQAQAGIQLVTDFSARQKAAPTQAQAQPNAINPHVGKFIDLAALQSLDGEPAKAKGGFWSSKKNKAIVEAATPATEAVPKRTHLIPSIQDHPTDLSPMDRPIFIGLTIPTSDVSVYSTSPQTASSETANIVRSYEERTPTLLVPETPTIVITPALEATAWSPTGDNGINNGHFSSTSSFYSQASADQVQNSPPVPKLPNSIVLEDQRRLAAQKPCFSPDSDNGTVWEDESAYTSRVVSSCTVFEEDVSPIIARTARGHSVTGRARAGTHASISTIGTNRHSRGWWNYITTPFLTRSNTFVSRDLSGQQPPALPSLAIAAAQAHAAERNTKTWEKQFSPLTPATSTTIQSDAWWNREDVDSKSVVASPIDGKTGHKIEKSTATVPLFFLLDNDSPEPTYQNPRAENHEQQENVATSPISQPMMTPVMNDNRSLPDSPFQISTGQLQSNNPFIQPQAAQAAPTNEPLTRGLSNRRQVDSPSPVTVVQPPAPVIINSHHSQSPMTTPPPAYSPPPARVPRYRAIFPPGHDLNTQQPMSPGPITPGIQNAMAAPGAMQMSEVPLTPAGTRRQINLNSSYPELPPRDNGVQHIMAGDLQGTSSKAKKAEAKRRRHEKEDAIAHKASGWWRGRGCIPKRGCYGRKGAEGRKKRRCYLALIIGFLLVIVLAVVLATTLHRKSSPVIQPSQWLNLTGFPPIFAGLSTIAAPEIIVSNTGCIIPSTLWSCSLPKELQPSVAPNNPNQPNFLLNIEWDSDPETNATFANVTGNPNLPIRSVGGNAVSAGHYVRSLLRNVKRAISIRPNPEPPSFAEELFLGNTTDAIVSPNKAGEPTPFYISFLQPPKSNFTKRTLLQRQKADNDSGIGDPRDIIPKPDLNTDGTAKAANLFPLPEQQPVRLYDRGLPTEHYGFYSYFDRSIFLKSLDQLSVTNPTDDPDDTNGGATEEQAKFRCTWTQTRYLVQMWTRMNTTARLLNATHVSTNASTDLQQPGSFPYPSTITIDRHGGNDKTKMIFCYALDNRGGLNPASAKFRQEDRGFGGIAINPAPFAFGNSSDPNLGGFDGGSAGCSCRWNNFRAIA</sequence>
<dbReference type="AlphaFoldDB" id="A0A9P7YRY6"/>
<feature type="region of interest" description="Disordered" evidence="1">
    <location>
        <begin position="1"/>
        <end position="64"/>
    </location>
</feature>
<feature type="compositionally biased region" description="Low complexity" evidence="1">
    <location>
        <begin position="49"/>
        <end position="64"/>
    </location>
</feature>
<dbReference type="Proteomes" id="UP000824998">
    <property type="component" value="Unassembled WGS sequence"/>
</dbReference>
<reference evidence="3" key="1">
    <citation type="journal article" date="2021" name="IMA Fungus">
        <title>Genomic characterization of three marine fungi, including Emericellopsis atlantica sp. nov. with signatures of a generalist lifestyle and marine biomass degradation.</title>
        <authorList>
            <person name="Hagestad O.C."/>
            <person name="Hou L."/>
            <person name="Andersen J.H."/>
            <person name="Hansen E.H."/>
            <person name="Altermark B."/>
            <person name="Li C."/>
            <person name="Kuhnert E."/>
            <person name="Cox R.J."/>
            <person name="Crous P.W."/>
            <person name="Spatafora J.W."/>
            <person name="Lail K."/>
            <person name="Amirebrahimi M."/>
            <person name="Lipzen A."/>
            <person name="Pangilinan J."/>
            <person name="Andreopoulos W."/>
            <person name="Hayes R.D."/>
            <person name="Ng V."/>
            <person name="Grigoriev I.V."/>
            <person name="Jackson S.A."/>
            <person name="Sutton T.D.S."/>
            <person name="Dobson A.D.W."/>
            <person name="Rama T."/>
        </authorList>
    </citation>
    <scope>NUCLEOTIDE SEQUENCE</scope>
    <source>
        <strain evidence="3">TRa018bII</strain>
    </source>
</reference>
<evidence type="ECO:0000256" key="1">
    <source>
        <dbReference type="SAM" id="MobiDB-lite"/>
    </source>
</evidence>
<evidence type="ECO:0000256" key="2">
    <source>
        <dbReference type="SAM" id="Phobius"/>
    </source>
</evidence>